<protein>
    <submittedName>
        <fullName evidence="2">RES domain-containing protein</fullName>
    </submittedName>
</protein>
<dbReference type="OrthoDB" id="4964398at2"/>
<comment type="caution">
    <text evidence="2">The sequence shown here is derived from an EMBL/GenBank/DDBJ whole genome shotgun (WGS) entry which is preliminary data.</text>
</comment>
<reference evidence="2 3" key="1">
    <citation type="submission" date="2019-07" db="EMBL/GenBank/DDBJ databases">
        <title>Analysis of the biochemical properties, biological activity and biotechnological potential of siderophores and biosurfactants produced by Antarctic psychrotolerant bacteria.</title>
        <authorList>
            <person name="Styczynski M."/>
            <person name="Krucon T."/>
            <person name="Decewicz P."/>
            <person name="Dziewit L."/>
        </authorList>
    </citation>
    <scope>NUCLEOTIDE SEQUENCE [LARGE SCALE GENOMIC DNA]</scope>
    <source>
        <strain evidence="2 3">ANT_H27</strain>
    </source>
</reference>
<evidence type="ECO:0000313" key="3">
    <source>
        <dbReference type="Proteomes" id="UP000323856"/>
    </source>
</evidence>
<proteinExistence type="predicted"/>
<gene>
    <name evidence="2" type="ORF">FQ154_12495</name>
</gene>
<dbReference type="AlphaFoldDB" id="A0A5B0EAR7"/>
<accession>A0A5B0EAR7</accession>
<organism evidence="2 3">
    <name type="scientific">Paeniglutamicibacter gangotriensis</name>
    <dbReference type="NCBI Taxonomy" id="254787"/>
    <lineage>
        <taxon>Bacteria</taxon>
        <taxon>Bacillati</taxon>
        <taxon>Actinomycetota</taxon>
        <taxon>Actinomycetes</taxon>
        <taxon>Micrococcales</taxon>
        <taxon>Micrococcaceae</taxon>
        <taxon>Paeniglutamicibacter</taxon>
    </lineage>
</organism>
<feature type="domain" description="RES" evidence="1">
    <location>
        <begin position="61"/>
        <end position="162"/>
    </location>
</feature>
<name>A0A5B0EAR7_9MICC</name>
<sequence length="221" mass="23670">MVRAPPGTTAWRSAAGDARARLDSGRLRTASNQGIGSGASGPAGVVIVFRHSALGYSFFWEAPEQPAARWHRKSEGPVQYLANTPDGAWAEFLRHEGITEEIDLDGIKRTLWAIDIAEEELAVPRLPETTLHGGQDSYEDCQNEAASLRTAGHTGLSTTSAALMSGAAGGWQTREGLRPGPESDGQVYVLFGSRPEAVAWKVVDEGCPPSEILAVVRHLEI</sequence>
<dbReference type="Proteomes" id="UP000323856">
    <property type="component" value="Unassembled WGS sequence"/>
</dbReference>
<evidence type="ECO:0000259" key="1">
    <source>
        <dbReference type="Pfam" id="PF08808"/>
    </source>
</evidence>
<dbReference type="InterPro" id="IPR014914">
    <property type="entry name" value="RES_dom"/>
</dbReference>
<dbReference type="Pfam" id="PF08808">
    <property type="entry name" value="RES"/>
    <property type="match status" value="1"/>
</dbReference>
<evidence type="ECO:0000313" key="2">
    <source>
        <dbReference type="EMBL" id="KAA0976117.1"/>
    </source>
</evidence>
<dbReference type="EMBL" id="VOBL01000012">
    <property type="protein sequence ID" value="KAA0976117.1"/>
    <property type="molecule type" value="Genomic_DNA"/>
</dbReference>